<dbReference type="Gene3D" id="2.10.50.10">
    <property type="entry name" value="Tumor Necrosis Factor Receptor, subunit A, domain 2"/>
    <property type="match status" value="5"/>
</dbReference>
<dbReference type="SMART" id="SM01411">
    <property type="entry name" value="Ephrin_rec_like"/>
    <property type="match status" value="9"/>
</dbReference>
<feature type="compositionally biased region" description="Basic and acidic residues" evidence="2">
    <location>
        <begin position="2461"/>
        <end position="2471"/>
    </location>
</feature>
<feature type="transmembrane region" description="Helical" evidence="3">
    <location>
        <begin position="2290"/>
        <end position="2311"/>
    </location>
</feature>
<gene>
    <name evidence="7" type="ORF">PGO_130870</name>
</gene>
<feature type="chain" id="PRO_5012892058" evidence="4">
    <location>
        <begin position="18"/>
        <end position="3328"/>
    </location>
</feature>
<dbReference type="EMBL" id="BDQF01000014">
    <property type="protein sequence ID" value="GAW82815.1"/>
    <property type="molecule type" value="Genomic_DNA"/>
</dbReference>
<organism evidence="7 8">
    <name type="scientific">Plasmodium gonderi</name>
    <dbReference type="NCBI Taxonomy" id="77519"/>
    <lineage>
        <taxon>Eukaryota</taxon>
        <taxon>Sar</taxon>
        <taxon>Alveolata</taxon>
        <taxon>Apicomplexa</taxon>
        <taxon>Aconoidasida</taxon>
        <taxon>Haemosporida</taxon>
        <taxon>Plasmodiidae</taxon>
        <taxon>Plasmodium</taxon>
        <taxon>Plasmodium (Plasmodium)</taxon>
    </lineage>
</organism>
<dbReference type="CDD" id="cd00185">
    <property type="entry name" value="TNFRSF"/>
    <property type="match status" value="2"/>
</dbReference>
<feature type="region of interest" description="Disordered" evidence="2">
    <location>
        <begin position="2427"/>
        <end position="2478"/>
    </location>
</feature>
<feature type="transmembrane region" description="Helical" evidence="3">
    <location>
        <begin position="2700"/>
        <end position="2720"/>
    </location>
</feature>
<protein>
    <submittedName>
        <fullName evidence="7">Cysteine repeat modular protein 3</fullName>
    </submittedName>
</protein>
<dbReference type="GO" id="GO:0007165">
    <property type="term" value="P:signal transduction"/>
    <property type="evidence" value="ECO:0007669"/>
    <property type="project" value="TreeGrafter"/>
</dbReference>
<dbReference type="GO" id="GO:0009986">
    <property type="term" value="C:cell surface"/>
    <property type="evidence" value="ECO:0007669"/>
    <property type="project" value="TreeGrafter"/>
</dbReference>
<evidence type="ECO:0000256" key="4">
    <source>
        <dbReference type="SAM" id="SignalP"/>
    </source>
</evidence>
<evidence type="ECO:0000256" key="1">
    <source>
        <dbReference type="SAM" id="Coils"/>
    </source>
</evidence>
<dbReference type="PANTHER" id="PTHR24046:SF5">
    <property type="entry name" value="EGF-LIKE DOMAIN-CONTAINING PROTEIN"/>
    <property type="match status" value="1"/>
</dbReference>
<evidence type="ECO:0000259" key="6">
    <source>
        <dbReference type="Pfam" id="PF24634"/>
    </source>
</evidence>
<keyword evidence="3" id="KW-1133">Transmembrane helix</keyword>
<dbReference type="GeneID" id="39749553"/>
<dbReference type="RefSeq" id="XP_028545404.1">
    <property type="nucleotide sequence ID" value="XM_028689603.1"/>
</dbReference>
<comment type="caution">
    <text evidence="7">The sequence shown here is derived from an EMBL/GenBank/DDBJ whole genome shotgun (WGS) entry which is preliminary data.</text>
</comment>
<evidence type="ECO:0000256" key="2">
    <source>
        <dbReference type="SAM" id="MobiDB-lite"/>
    </source>
</evidence>
<feature type="domain" description="DUF7631" evidence="6">
    <location>
        <begin position="2011"/>
        <end position="2058"/>
    </location>
</feature>
<dbReference type="Pfam" id="PF24634">
    <property type="entry name" value="DUF7631"/>
    <property type="match status" value="1"/>
</dbReference>
<feature type="transmembrane region" description="Helical" evidence="3">
    <location>
        <begin position="2757"/>
        <end position="2778"/>
    </location>
</feature>
<feature type="transmembrane region" description="Helical" evidence="3">
    <location>
        <begin position="2525"/>
        <end position="2546"/>
    </location>
</feature>
<keyword evidence="4" id="KW-0732">Signal</keyword>
<feature type="coiled-coil region" evidence="1">
    <location>
        <begin position="3259"/>
        <end position="3290"/>
    </location>
</feature>
<evidence type="ECO:0000313" key="7">
    <source>
        <dbReference type="EMBL" id="GAW82815.1"/>
    </source>
</evidence>
<evidence type="ECO:0000259" key="5">
    <source>
        <dbReference type="Pfam" id="PF07699"/>
    </source>
</evidence>
<feature type="transmembrane region" description="Helical" evidence="3">
    <location>
        <begin position="2566"/>
        <end position="2588"/>
    </location>
</feature>
<dbReference type="InterPro" id="IPR056048">
    <property type="entry name" value="CRMPA/B-like_DUF7631"/>
</dbReference>
<name>A0A1Y1JMW0_PLAGO</name>
<keyword evidence="3" id="KW-0812">Transmembrane</keyword>
<dbReference type="Proteomes" id="UP000195521">
    <property type="component" value="Unassembled WGS sequence"/>
</dbReference>
<accession>A0A1Y1JMW0</accession>
<feature type="signal peptide" evidence="4">
    <location>
        <begin position="1"/>
        <end position="17"/>
    </location>
</feature>
<evidence type="ECO:0000313" key="8">
    <source>
        <dbReference type="Proteomes" id="UP000195521"/>
    </source>
</evidence>
<dbReference type="PANTHER" id="PTHR24046">
    <property type="entry name" value="SIGNAL PEPTIDE, CUB AND EGF-LIKE DOMAIN-CONTAINING"/>
    <property type="match status" value="1"/>
</dbReference>
<feature type="transmembrane region" description="Helical" evidence="3">
    <location>
        <begin position="2732"/>
        <end position="2751"/>
    </location>
</feature>
<reference evidence="8" key="1">
    <citation type="submission" date="2017-04" db="EMBL/GenBank/DDBJ databases">
        <title>Plasmodium gonderi genome.</title>
        <authorList>
            <person name="Arisue N."/>
            <person name="Honma H."/>
            <person name="Kawai S."/>
            <person name="Tougan T."/>
            <person name="Tanabe K."/>
            <person name="Horii T."/>
        </authorList>
    </citation>
    <scope>NUCLEOTIDE SEQUENCE [LARGE SCALE GENOMIC DNA]</scope>
    <source>
        <strain evidence="8">ATCC 30045</strain>
    </source>
</reference>
<keyword evidence="3" id="KW-0472">Membrane</keyword>
<feature type="compositionally biased region" description="Basic residues" evidence="2">
    <location>
        <begin position="2434"/>
        <end position="2444"/>
    </location>
</feature>
<proteinExistence type="predicted"/>
<feature type="domain" description="Tyrosine-protein kinase ephrin type A/B receptor-like" evidence="5">
    <location>
        <begin position="1684"/>
        <end position="1731"/>
    </location>
</feature>
<feature type="transmembrane region" description="Helical" evidence="3">
    <location>
        <begin position="2257"/>
        <end position="2278"/>
    </location>
</feature>
<feature type="transmembrane region" description="Helical" evidence="3">
    <location>
        <begin position="2617"/>
        <end position="2641"/>
    </location>
</feature>
<feature type="domain" description="Tyrosine-protein kinase ephrin type A/B receptor-like" evidence="5">
    <location>
        <begin position="1187"/>
        <end position="1224"/>
    </location>
</feature>
<evidence type="ECO:0000256" key="3">
    <source>
        <dbReference type="SAM" id="Phobius"/>
    </source>
</evidence>
<feature type="transmembrane region" description="Helical" evidence="3">
    <location>
        <begin position="2332"/>
        <end position="2356"/>
    </location>
</feature>
<dbReference type="InterPro" id="IPR009030">
    <property type="entry name" value="Growth_fac_rcpt_cys_sf"/>
</dbReference>
<dbReference type="OMA" id="NYQNRCW"/>
<keyword evidence="8" id="KW-1185">Reference proteome</keyword>
<dbReference type="Pfam" id="PF07699">
    <property type="entry name" value="Ephrin_rec_like"/>
    <property type="match status" value="2"/>
</dbReference>
<keyword evidence="1" id="KW-0175">Coiled coil</keyword>
<dbReference type="OrthoDB" id="410989at2759"/>
<dbReference type="GO" id="GO:0005615">
    <property type="term" value="C:extracellular space"/>
    <property type="evidence" value="ECO:0007669"/>
    <property type="project" value="TreeGrafter"/>
</dbReference>
<sequence>MLFLFIFLIFFFVSTHGIIVRKRKTIHGNPNYGLNCNLHTTYTSSGVCLNSVLSFSLDTGIICTSNVINYNELINKKNCTFVTCLNNDYRSIYNVLNTVSKNIILTLRKWQKERGKKTKNGKRIDYYLQKLMVKGGTLLTAHNTGKIGYFLETIPSVGTLFISRSLSIQQKKRNVYNNFWSITRKSSGRCLEELINLDTNAKVEKKRNSIRRKYKKEKETEKKVDTHKWEEVTRSIHRKEHKNNAEYKVEYGNNGIRIIKLLKSIFLDGKNPTNMPKGKNNLLKNIEHATEFIENSKTTVKAATTYFLSNQTFIRSKKTKTTLKIKGNGLDNFIYKEILIFDSFENCEGNIITSIAIEETTAFHILTKVFEINELGTFTVCIVIDTPLPVALLNVQNKLIQQIESLSDTNSISTFNCSMDDYSILIPNNNNVVIVKIDDSGNLSQKSKNIEQFTKILPTVTNILACSSSLNYIALLDVNVVFIFSKDLNVLHETIVHHLTNPIGIFLDKYIIYITDADRKNIFQYKSKHIYTRLPISSEFQNKSEHIKLEKKGKTEGDKEVKYSWIKNTNDDKKKGENIEVPKKNSYRDLMGKIFASSAKDKKLDLKVNDNNLELSEREELFNLLKHKTGTVHLNGLMPNYVTLVYPAGIVVEEEKVYFVDSVQHVLFCYSLEEKKIIHTFGYLNSPIMSNIGLNKPFSLSLFIVKEKKKSLLFLSELSSSTILIFEINNSIKLYLTYSDIALDIATSIVVTSKFLIVCGLKRNKENYVSYVTYIKIEELSELEIEYNLFSYSLHYGQMVRMTPLKKSSNITTFALRQYDGKTNEDIDTGLSINKYNGIISGKIKISAWFHMEIKVYDYFNEKILRFKNFVSMCAKGFFFKSKICVPCPVGYYSVNTDKLICSNCEKHKKHSTTSYSGSINKNECLCKPGYYLKSKKQCEKCPAGYYKDKVGDFKCQYTCEHMKISVVEGATSYEGLKCACKDGYYTDNKSKCIICPINHYCIYNPKNLIQKADIIHCQENAITLTRGSSSPKECVCAPGYYYDENAHTCKQCEYNTFKQNGGNKSCTPFITNPVSTQKFLPNENYFEHSNVLLRKTTNDIFSPKRGSFSFTSAKLCETGYFYSHNKSICSICRYNGYCRGLYEAVTACPKNSFTVKLKSVTPLDCLCEKGYGRVVVKKPKFFDIFCVPCPYDTFQQHHSYGECIPCPAHTFTISTASTSITDCLPKNGYYSLYFQYIYEYSKNKLIQNIPRFLQQYRQYLNDQYKKLGGKYFNIMQQKGGSYNDLSNYDATIRDYTNNICYPTDNQKDKEKYVNKKEDLQKDHCKVHDKWNYANGYKNASSRIKIPKIQNNIRNLKGMYNNVFHTCYLKNVILMDRSKIVQFIQQKGSIFSLANSQVENSHSQKIQKNKSYPFQRSVFLSREDKKVKSSKYESSSLNNEKNTILKIHNKGEALLDATDKIYLEEPHQGDTSIIPTNLREVMMRSYVRKFNAIVQNQRDIVTLIKTREETYIDNKQKEIIYTCYEIDREIVLEKNVYMFTIPELDLKSCLNACISNMYCTGIEMNRTTYKGRKNLFFLLNTSYGRDLIHYYKCNLYLYEEITSYYEKENIKKIENIHNYDDSEKITGCTIKKNETLNLWRVYALELCPNNYYCNKKSFKKRKCPLNSVKNSSQGTINNCLCSPGYAFQKNLNSCTPCEKGTYKSSKSNDKCKKCPLNLTTISEASNSIYDCICREGYYFEGNFNVKLVDTKIEQKILEAINKMNKNEILFLPSGGNKVKDSFFQMKSIRRKNIHPKKRQAVLSTIPQGMKEKTWNGKKESWEEINIHILKNREIIASVKDTNFIQTEHTPRHIFHTTHSVEKHNNRLINPRVEAKIVHGHTENLSYGMCTKCPDKMFCPGFWLKKFERELHHPPIFCPKGSTIPKTTLESTDINKCICGKGYSINVGNNNNNGSNNELCVKCKERYYKDVVDNSPCSGLCMESSTSFHGSINKKQCFCSRGSYMIHESSLEMKCVHCPKGALCIGGLKYQSLKKLIKDPNYTDIEINDHIIPFPQKGYFATLEIKHVDFSWSPLNSLNQQINNYEKSDIIIKKKNIKMIFGKRIKYITLDRKRITNEQNNNKEIKSGNKIELDYYTVEEKNTLDKTGTIRILVDEKLEKLKYKNEYLTVDRIPDFHLCPISKRCIGGVDNLCYQGSEGYLCNNCSDNYDITYFRSQCFKCKKAITELLNLLVRKIFFYMIIIFIAYLNYFCYIKRNLVFIGIFKIWYFFIICFLPYVYVVESKTNLPPNYLLYFEFFITLPMRFITHYFKLNCFVNYYSNKNYISIWYIQRFIKIAEPMIDCFLLTIVFFLFYLIYTHLNRERITKSLNVITKQINQVHTNGYNKHLSNFYYHYYQKNVIDTINSKNKKDNFSSKIWDKIAFTNKYSSGEDTSKRKKSKHKEKKEKKEKNVNKKKTTTKNPLHDSSMRCDDSTQLTTSEDFSSSKNFLKKKLSYSNENMYNFDEELLMNETSNCSMEENITKGTYWTYMCSLNIYNIMAFGLFRYIHPPNISTCSKIKRIISDLKVIYIIILYIYFPFTVINLLELVWCQPVKYKNKPPILILYHMPSQVCDWRNKLFVSGLIFSFFFFLIYIFLFIMSLYGTLKNFKVFGSYAKSVRSYFLFNGYNYQNRCWDFFNIVKVIFVAFSFTCQLHTKRSNNSKYFICCCVVFVLITEVTLILMYSPYDKRSNDILRKLSLLSTFSILITYLSVQFSFFFNFYIINILPFILFFYFHIYMFNKIVLEFAIYKNILMKIEEKKNQPDEENMTEGLLNDQSFINFSKQKSKKTWNNIDDHVGNSAKKGECNNGFSNGREVKFFFFNFCYPSIMKHCNLFDFLLRVNNIPSYSIFFNEKEEEIFVFKKGCSANTYEEIANNIKMNTIKRSQTGAISLDLLHSDLLYYNIRESSKHSNSNINVVNLKKSNTNWLKFESKKRLSKKFENFMKKGNNVSMKNISHLNGSMNTENSEHYDTQSINITHFTNCLIEAINILFVNQSYNQITVEWISFVTRFSICFIHWMKKHDEKLTNFVPINTKQFEVKKRNLLFYSLFSSYAEMYTIYPNISNNKKFEECKKKFIEAENLEQFYLYLNESNNMHNIEEPRIGSQSEDEDKSESYTPWNFLGDEFFRCEHDIVKMLFDESVFKNLSISIVEFFFAIYMIQFIESKRLSILIFLFCEKKKYLNNERQFLKMIEARKMDIQYIMCTQDNNLMYDFVEYNYLNEYNQNIKKKIKKLKNLIKKKENSFVKHEQMKIVACAQKDKINRMSNANAFFVQTLKRLLDDSSIKHVG</sequence>
<feature type="transmembrane region" description="Helical" evidence="3">
    <location>
        <begin position="2230"/>
        <end position="2250"/>
    </location>
</feature>
<dbReference type="InterPro" id="IPR052071">
    <property type="entry name" value="SCUB_EGF-like_domain"/>
</dbReference>
<dbReference type="InterPro" id="IPR011641">
    <property type="entry name" value="Tyr-kin_ephrin_A/B_rcpt-like"/>
</dbReference>
<dbReference type="SUPFAM" id="SSF57184">
    <property type="entry name" value="Growth factor receptor domain"/>
    <property type="match status" value="2"/>
</dbReference>